<feature type="domain" description="Polymerase beta nucleotidyltransferase" evidence="1">
    <location>
        <begin position="21"/>
        <end position="109"/>
    </location>
</feature>
<dbReference type="Pfam" id="PF18765">
    <property type="entry name" value="Polbeta"/>
    <property type="match status" value="1"/>
</dbReference>
<proteinExistence type="predicted"/>
<dbReference type="SUPFAM" id="SSF81301">
    <property type="entry name" value="Nucleotidyltransferase"/>
    <property type="match status" value="1"/>
</dbReference>
<protein>
    <submittedName>
        <fullName evidence="2">DNA polymerase, beta-like region</fullName>
    </submittedName>
</protein>
<gene>
    <name evidence="2" type="ORF">CFX0092_A2191</name>
</gene>
<name>A0A160T3Z8_9CHLR</name>
<dbReference type="InterPro" id="IPR041633">
    <property type="entry name" value="Polbeta"/>
</dbReference>
<reference evidence="2" key="1">
    <citation type="submission" date="2016-01" db="EMBL/GenBank/DDBJ databases">
        <authorList>
            <person name="Mcilroy J.S."/>
            <person name="Karst M S."/>
            <person name="Albertsen M."/>
        </authorList>
    </citation>
    <scope>NUCLEOTIDE SEQUENCE</scope>
    <source>
        <strain evidence="2">Cfx-K</strain>
    </source>
</reference>
<sequence>MATKQSETLLEDKRAAIVRLVLAHYPAAQGVYLFGSYGTADERPDSDVDVALLLPPDEAERAGSLALSDLHIELATALSRDVDLLNARLVSTVFQKAIIFGELLYCADRYAVDEFEMLTLSYYQKLNEERAEILAEFRRTGRAYTV</sequence>
<dbReference type="AlphaFoldDB" id="A0A160T3Z8"/>
<keyword evidence="3" id="KW-1185">Reference proteome</keyword>
<dbReference type="CDD" id="cd05403">
    <property type="entry name" value="NT_KNTase_like"/>
    <property type="match status" value="1"/>
</dbReference>
<dbReference type="NCBIfam" id="NF047752">
    <property type="entry name" value="MntA_antitoxin"/>
    <property type="match status" value="1"/>
</dbReference>
<evidence type="ECO:0000313" key="2">
    <source>
        <dbReference type="EMBL" id="CUS04069.2"/>
    </source>
</evidence>
<dbReference type="PANTHER" id="PTHR43852">
    <property type="entry name" value="NUCLEOTIDYLTRANSFERASE"/>
    <property type="match status" value="1"/>
</dbReference>
<accession>A0A160T3Z8</accession>
<organism evidence="2 3">
    <name type="scientific">Candidatus Promineifilum breve</name>
    <dbReference type="NCBI Taxonomy" id="1806508"/>
    <lineage>
        <taxon>Bacteria</taxon>
        <taxon>Bacillati</taxon>
        <taxon>Chloroflexota</taxon>
        <taxon>Ardenticatenia</taxon>
        <taxon>Candidatus Promineifilales</taxon>
        <taxon>Candidatus Promineifilaceae</taxon>
        <taxon>Candidatus Promineifilum</taxon>
    </lineage>
</organism>
<dbReference type="RefSeq" id="WP_095043465.1">
    <property type="nucleotide sequence ID" value="NZ_LN890655.1"/>
</dbReference>
<dbReference type="InterPro" id="IPR052930">
    <property type="entry name" value="TA_antitoxin_MntA"/>
</dbReference>
<dbReference type="Gene3D" id="3.30.460.10">
    <property type="entry name" value="Beta Polymerase, domain 2"/>
    <property type="match status" value="1"/>
</dbReference>
<evidence type="ECO:0000313" key="3">
    <source>
        <dbReference type="Proteomes" id="UP000215027"/>
    </source>
</evidence>
<dbReference type="Proteomes" id="UP000215027">
    <property type="component" value="Chromosome I"/>
</dbReference>
<dbReference type="PANTHER" id="PTHR43852:SF2">
    <property type="entry name" value="PROTEIN ADENYLYLTRANSFERASE MNTA"/>
    <property type="match status" value="1"/>
</dbReference>
<dbReference type="EMBL" id="LN890655">
    <property type="protein sequence ID" value="CUS04069.2"/>
    <property type="molecule type" value="Genomic_DNA"/>
</dbReference>
<dbReference type="InterPro" id="IPR043519">
    <property type="entry name" value="NT_sf"/>
</dbReference>
<dbReference type="OrthoDB" id="159301at2"/>
<evidence type="ECO:0000259" key="1">
    <source>
        <dbReference type="Pfam" id="PF18765"/>
    </source>
</evidence>
<dbReference type="KEGG" id="pbf:CFX0092_A2191"/>